<dbReference type="WBParaSite" id="HNAJ_0001313601-mRNA-1">
    <property type="protein sequence ID" value="HNAJ_0001313601-mRNA-1"/>
    <property type="gene ID" value="HNAJ_0001313601"/>
</dbReference>
<keyword evidence="2" id="KW-1185">Reference proteome</keyword>
<sequence length="61" mass="7001">MTEPMDIEESSKQESLGENSVSTISNVLFPLGLLRYLFVELFTRHSLVLYKSNMMATDHYS</sequence>
<dbReference type="EMBL" id="UZAE01014998">
    <property type="protein sequence ID" value="VDO14970.1"/>
    <property type="molecule type" value="Genomic_DNA"/>
</dbReference>
<organism evidence="3">
    <name type="scientific">Rodentolepis nana</name>
    <name type="common">Dwarf tapeworm</name>
    <name type="synonym">Hymenolepis nana</name>
    <dbReference type="NCBI Taxonomy" id="102285"/>
    <lineage>
        <taxon>Eukaryota</taxon>
        <taxon>Metazoa</taxon>
        <taxon>Spiralia</taxon>
        <taxon>Lophotrochozoa</taxon>
        <taxon>Platyhelminthes</taxon>
        <taxon>Cestoda</taxon>
        <taxon>Eucestoda</taxon>
        <taxon>Cyclophyllidea</taxon>
        <taxon>Hymenolepididae</taxon>
        <taxon>Rodentolepis</taxon>
    </lineage>
</organism>
<reference evidence="1 2" key="2">
    <citation type="submission" date="2018-11" db="EMBL/GenBank/DDBJ databases">
        <authorList>
            <consortium name="Pathogen Informatics"/>
        </authorList>
    </citation>
    <scope>NUCLEOTIDE SEQUENCE [LARGE SCALE GENOMIC DNA]</scope>
</reference>
<evidence type="ECO:0000313" key="3">
    <source>
        <dbReference type="WBParaSite" id="HNAJ_0001313601-mRNA-1"/>
    </source>
</evidence>
<evidence type="ECO:0000313" key="2">
    <source>
        <dbReference type="Proteomes" id="UP000278807"/>
    </source>
</evidence>
<gene>
    <name evidence="1" type="ORF">HNAJ_LOCUS13110</name>
</gene>
<proteinExistence type="predicted"/>
<dbReference type="AlphaFoldDB" id="A0A0R3TZ37"/>
<dbReference type="Proteomes" id="UP000278807">
    <property type="component" value="Unassembled WGS sequence"/>
</dbReference>
<evidence type="ECO:0000313" key="1">
    <source>
        <dbReference type="EMBL" id="VDO14970.1"/>
    </source>
</evidence>
<reference evidence="3" key="1">
    <citation type="submission" date="2017-02" db="UniProtKB">
        <authorList>
            <consortium name="WormBaseParasite"/>
        </authorList>
    </citation>
    <scope>IDENTIFICATION</scope>
</reference>
<accession>A0A0R3TZ37</accession>
<protein>
    <submittedName>
        <fullName evidence="3">MRG domain-containing protein</fullName>
    </submittedName>
</protein>
<name>A0A0R3TZ37_RODNA</name>